<name>A0ABW2V2B3_9BACL</name>
<comment type="caution">
    <text evidence="5">The sequence shown here is derived from an EMBL/GenBank/DDBJ whole genome shotgun (WGS) entry which is preliminary data.</text>
</comment>
<keyword evidence="6" id="KW-1185">Reference proteome</keyword>
<evidence type="ECO:0000256" key="4">
    <source>
        <dbReference type="SAM" id="Phobius"/>
    </source>
</evidence>
<feature type="compositionally biased region" description="Basic and acidic residues" evidence="3">
    <location>
        <begin position="10"/>
        <end position="27"/>
    </location>
</feature>
<dbReference type="PANTHER" id="PTHR22550">
    <property type="entry name" value="SPORE GERMINATION PROTEIN"/>
    <property type="match status" value="1"/>
</dbReference>
<evidence type="ECO:0000313" key="6">
    <source>
        <dbReference type="Proteomes" id="UP001596528"/>
    </source>
</evidence>
<dbReference type="InterPro" id="IPR004995">
    <property type="entry name" value="Spore_Ger"/>
</dbReference>
<keyword evidence="4" id="KW-1133">Transmembrane helix</keyword>
<reference evidence="6" key="1">
    <citation type="journal article" date="2019" name="Int. J. Syst. Evol. Microbiol.">
        <title>The Global Catalogue of Microorganisms (GCM) 10K type strain sequencing project: providing services to taxonomists for standard genome sequencing and annotation.</title>
        <authorList>
            <consortium name="The Broad Institute Genomics Platform"/>
            <consortium name="The Broad Institute Genome Sequencing Center for Infectious Disease"/>
            <person name="Wu L."/>
            <person name="Ma J."/>
        </authorList>
    </citation>
    <scope>NUCLEOTIDE SEQUENCE [LARGE SCALE GENOMIC DNA]</scope>
    <source>
        <strain evidence="6">JCM 18657</strain>
    </source>
</reference>
<feature type="transmembrane region" description="Helical" evidence="4">
    <location>
        <begin position="313"/>
        <end position="332"/>
    </location>
</feature>
<comment type="similarity">
    <text evidence="1">Belongs to the GerABKA family.</text>
</comment>
<evidence type="ECO:0000256" key="3">
    <source>
        <dbReference type="SAM" id="MobiDB-lite"/>
    </source>
</evidence>
<organism evidence="5 6">
    <name type="scientific">Paenibacillus thermoaerophilus</name>
    <dbReference type="NCBI Taxonomy" id="1215385"/>
    <lineage>
        <taxon>Bacteria</taxon>
        <taxon>Bacillati</taxon>
        <taxon>Bacillota</taxon>
        <taxon>Bacilli</taxon>
        <taxon>Bacillales</taxon>
        <taxon>Paenibacillaceae</taxon>
        <taxon>Paenibacillus</taxon>
    </lineage>
</organism>
<dbReference type="EMBL" id="JBHTGQ010000023">
    <property type="protein sequence ID" value="MFC7750282.1"/>
    <property type="molecule type" value="Genomic_DNA"/>
</dbReference>
<feature type="transmembrane region" description="Helical" evidence="4">
    <location>
        <begin position="408"/>
        <end position="426"/>
    </location>
</feature>
<dbReference type="RefSeq" id="WP_138788124.1">
    <property type="nucleotide sequence ID" value="NZ_JBHTGQ010000023.1"/>
</dbReference>
<feature type="transmembrane region" description="Helical" evidence="4">
    <location>
        <begin position="190"/>
        <end position="208"/>
    </location>
</feature>
<sequence>MRKYFWNRPPRSDQRHTAIAGPRDHDPQTQTALSENLDETLQLLQSIYANCSDVIFHEFLIGDQTRAVLLYIDGLTNTDELDQHVLAPLQEEFSREYTLANIRQKIAVSSIKQVQRAADVIEEVSGGNPVLIMEQENQGLSIGLSKWDKRAIEEPKAESVLRGPREGFIESLRTNTSLLRRKVRTPDLKILSMNIGTYSATPIAIAYIEGIAAPSLVEEVMSRLRRIEIDGILSSAYIEELIEDNPYSPFPQLLSTERPDVASAYLLEGHVVVMIDGTPSALIAPVTFLALLQSPEDYYERYVVGTAIRWLRYLFFAISLLGPSVYVAVITFHQEMIPPPLLLTMVRSREQVPFPALAEALLMESMFEALREAGARLPKQIGTAVSIVGALVIGQAAIAAGIVSAPMVMVVAITGIASFMAPRFTVGMAVRLLRFPMMFLAGFLGFLGVILGVIVILNHLLTLRSFGVPYLSPLAPMKGRDLKDILWRAPRWMMNTRPHLTGMWNPYRQAPGRRQGPDQGDEGR</sequence>
<dbReference type="PIRSF" id="PIRSF005690">
    <property type="entry name" value="GerBA"/>
    <property type="match status" value="1"/>
</dbReference>
<feature type="transmembrane region" description="Helical" evidence="4">
    <location>
        <begin position="271"/>
        <end position="292"/>
    </location>
</feature>
<feature type="region of interest" description="Disordered" evidence="3">
    <location>
        <begin position="505"/>
        <end position="524"/>
    </location>
</feature>
<gene>
    <name evidence="5" type="ORF">ACFQWB_10125</name>
</gene>
<dbReference type="Pfam" id="PF03323">
    <property type="entry name" value="GerA"/>
    <property type="match status" value="1"/>
</dbReference>
<proteinExistence type="inferred from homology"/>
<feature type="transmembrane region" description="Helical" evidence="4">
    <location>
        <begin position="438"/>
        <end position="461"/>
    </location>
</feature>
<evidence type="ECO:0000256" key="1">
    <source>
        <dbReference type="ARBA" id="ARBA00005278"/>
    </source>
</evidence>
<keyword evidence="2 4" id="KW-0472">Membrane</keyword>
<keyword evidence="4" id="KW-0812">Transmembrane</keyword>
<feature type="region of interest" description="Disordered" evidence="3">
    <location>
        <begin position="1"/>
        <end position="28"/>
    </location>
</feature>
<evidence type="ECO:0000313" key="5">
    <source>
        <dbReference type="EMBL" id="MFC7750282.1"/>
    </source>
</evidence>
<protein>
    <submittedName>
        <fullName evidence="5">Spore germination protein</fullName>
    </submittedName>
</protein>
<accession>A0ABW2V2B3</accession>
<dbReference type="Proteomes" id="UP001596528">
    <property type="component" value="Unassembled WGS sequence"/>
</dbReference>
<dbReference type="PANTHER" id="PTHR22550:SF5">
    <property type="entry name" value="LEUCINE ZIPPER PROTEIN 4"/>
    <property type="match status" value="1"/>
</dbReference>
<dbReference type="InterPro" id="IPR050768">
    <property type="entry name" value="UPF0353/GerABKA_families"/>
</dbReference>
<evidence type="ECO:0000256" key="2">
    <source>
        <dbReference type="ARBA" id="ARBA00023136"/>
    </source>
</evidence>